<keyword evidence="2" id="KW-1185">Reference proteome</keyword>
<evidence type="ECO:0008006" key="3">
    <source>
        <dbReference type="Google" id="ProtNLM"/>
    </source>
</evidence>
<organism evidence="1 2">
    <name type="scientific">Nocardioides ginsengisoli</name>
    <dbReference type="NCBI Taxonomy" id="363868"/>
    <lineage>
        <taxon>Bacteria</taxon>
        <taxon>Bacillati</taxon>
        <taxon>Actinomycetota</taxon>
        <taxon>Actinomycetes</taxon>
        <taxon>Propionibacteriales</taxon>
        <taxon>Nocardioidaceae</taxon>
        <taxon>Nocardioides</taxon>
    </lineage>
</organism>
<proteinExistence type="predicted"/>
<gene>
    <name evidence="1" type="ORF">ACFQ3F_18360</name>
</gene>
<reference evidence="2" key="1">
    <citation type="journal article" date="2019" name="Int. J. Syst. Evol. Microbiol.">
        <title>The Global Catalogue of Microorganisms (GCM) 10K type strain sequencing project: providing services to taxonomists for standard genome sequencing and annotation.</title>
        <authorList>
            <consortium name="The Broad Institute Genomics Platform"/>
            <consortium name="The Broad Institute Genome Sequencing Center for Infectious Disease"/>
            <person name="Wu L."/>
            <person name="Ma J."/>
        </authorList>
    </citation>
    <scope>NUCLEOTIDE SEQUENCE [LARGE SCALE GENOMIC DNA]</scope>
    <source>
        <strain evidence="2">CCUG 52478</strain>
    </source>
</reference>
<comment type="caution">
    <text evidence="1">The sequence shown here is derived from an EMBL/GenBank/DDBJ whole genome shotgun (WGS) entry which is preliminary data.</text>
</comment>
<accession>A0ABW3W390</accession>
<dbReference type="Proteomes" id="UP001597229">
    <property type="component" value="Unassembled WGS sequence"/>
</dbReference>
<dbReference type="InterPro" id="IPR027417">
    <property type="entry name" value="P-loop_NTPase"/>
</dbReference>
<sequence>MYAGYGLLIDSALPLPDLGAEVVRDDLELPHARPDVVVRRGPVAPPSPDAQTLPHGLWLEPDRVGVDVPGVGRFCAEGGARITVDALPDATPDEVRLFLLGTVFGALMLQRGHLVLHGNAFRVGDGCAVVLGHSGAGKSTLAAEMHRRGHDVLSDDVVPIDADGRALPGWPRLKLWQDALDRIGRTSDDLRPVRGAHAKFHLPLDRPALPPLPVRRLYVLDRYDGPLRLTRLTGAAVFTTLHEHAYRNELLVGPHRRTHLARSAALAARARLIRVDRPRGVDSVAASADAILHDLQHAPEPAPAREDHHATT</sequence>
<protein>
    <recommendedName>
        <fullName evidence="3">HPr kinase/phosphorylase C-terminal domain-containing protein</fullName>
    </recommendedName>
</protein>
<dbReference type="EMBL" id="JBHTLX010000023">
    <property type="protein sequence ID" value="MFD1249768.1"/>
    <property type="molecule type" value="Genomic_DNA"/>
</dbReference>
<dbReference type="RefSeq" id="WP_367917389.1">
    <property type="nucleotide sequence ID" value="NZ_BAABAC010000004.1"/>
</dbReference>
<dbReference type="SUPFAM" id="SSF53795">
    <property type="entry name" value="PEP carboxykinase-like"/>
    <property type="match status" value="1"/>
</dbReference>
<evidence type="ECO:0000313" key="2">
    <source>
        <dbReference type="Proteomes" id="UP001597229"/>
    </source>
</evidence>
<name>A0ABW3W390_9ACTN</name>
<dbReference type="Gene3D" id="3.40.50.300">
    <property type="entry name" value="P-loop containing nucleotide triphosphate hydrolases"/>
    <property type="match status" value="1"/>
</dbReference>
<evidence type="ECO:0000313" key="1">
    <source>
        <dbReference type="EMBL" id="MFD1249768.1"/>
    </source>
</evidence>